<evidence type="ECO:0000313" key="2">
    <source>
        <dbReference type="Proteomes" id="UP001184150"/>
    </source>
</evidence>
<sequence>MGLTKQADAAQADPAQAGAVAAAFVAARREKRALATYPGQMPADLATAYAIQDAALAIDGRTVAGWKVGRINPPDDARLACNRLAGPIFADSVVTPGAGQVPAMPVFAEGFAAAEAEFLLHVAAGWNGMVPDDDAATRALLDRVHIGIEVASSPYPGINDDGPPVTVSDYGNNYGLVVGAPLVGWQDIDFASIPVGLAIDGVGVGAATTATMLDGPLGAVRFLLGNLAARGIAANGGLWISTGAVTGVHPVVPGQQVRASFVGHGDVACTIVAA</sequence>
<dbReference type="RefSeq" id="WP_309805899.1">
    <property type="nucleotide sequence ID" value="NZ_JAVDRD010000008.1"/>
</dbReference>
<accession>A0ABU1MPJ4</accession>
<name>A0ABU1MPJ4_9SPHN</name>
<dbReference type="EMBL" id="JAVDRD010000008">
    <property type="protein sequence ID" value="MDR6512270.1"/>
    <property type="molecule type" value="Genomic_DNA"/>
</dbReference>
<dbReference type="EC" id="4.2.1.80" evidence="1"/>
<dbReference type="InterPro" id="IPR036663">
    <property type="entry name" value="Fumarylacetoacetase_C_sf"/>
</dbReference>
<organism evidence="1 2">
    <name type="scientific">Novosphingobium capsulatum</name>
    <dbReference type="NCBI Taxonomy" id="13688"/>
    <lineage>
        <taxon>Bacteria</taxon>
        <taxon>Pseudomonadati</taxon>
        <taxon>Pseudomonadota</taxon>
        <taxon>Alphaproteobacteria</taxon>
        <taxon>Sphingomonadales</taxon>
        <taxon>Sphingomonadaceae</taxon>
        <taxon>Novosphingobium</taxon>
    </lineage>
</organism>
<dbReference type="SUPFAM" id="SSF56529">
    <property type="entry name" value="FAH"/>
    <property type="match status" value="1"/>
</dbReference>
<keyword evidence="1" id="KW-0456">Lyase</keyword>
<evidence type="ECO:0000313" key="1">
    <source>
        <dbReference type="EMBL" id="MDR6512270.1"/>
    </source>
</evidence>
<dbReference type="Gene3D" id="3.90.850.10">
    <property type="entry name" value="Fumarylacetoacetase-like, C-terminal domain"/>
    <property type="match status" value="1"/>
</dbReference>
<dbReference type="PANTHER" id="PTHR30143">
    <property type="entry name" value="ACID HYDRATASE"/>
    <property type="match status" value="1"/>
</dbReference>
<dbReference type="PANTHER" id="PTHR30143:SF0">
    <property type="entry name" value="2-KETO-4-PENTENOATE HYDRATASE"/>
    <property type="match status" value="1"/>
</dbReference>
<gene>
    <name evidence="1" type="ORF">J2792_003153</name>
</gene>
<dbReference type="GO" id="GO:0008684">
    <property type="term" value="F:2-oxopent-4-enoate hydratase activity"/>
    <property type="evidence" value="ECO:0007669"/>
    <property type="project" value="UniProtKB-EC"/>
</dbReference>
<comment type="caution">
    <text evidence="1">The sequence shown here is derived from an EMBL/GenBank/DDBJ whole genome shotgun (WGS) entry which is preliminary data.</text>
</comment>
<keyword evidence="2" id="KW-1185">Reference proteome</keyword>
<dbReference type="Proteomes" id="UP001184150">
    <property type="component" value="Unassembled WGS sequence"/>
</dbReference>
<proteinExistence type="predicted"/>
<dbReference type="InterPro" id="IPR050772">
    <property type="entry name" value="Hydratase-Decarb/MhpD_sf"/>
</dbReference>
<protein>
    <submittedName>
        <fullName evidence="1">2-keto-4-pentenoate hydratase</fullName>
        <ecNumber evidence="1">4.2.1.80</ecNumber>
    </submittedName>
</protein>
<reference evidence="1 2" key="1">
    <citation type="submission" date="2023-07" db="EMBL/GenBank/DDBJ databases">
        <title>Sorghum-associated microbial communities from plants grown in Nebraska, USA.</title>
        <authorList>
            <person name="Schachtman D."/>
        </authorList>
    </citation>
    <scope>NUCLEOTIDE SEQUENCE [LARGE SCALE GENOMIC DNA]</scope>
    <source>
        <strain evidence="1 2">DS1027</strain>
    </source>
</reference>